<organism evidence="2 3">
    <name type="scientific">Actinomadura violacea</name>
    <dbReference type="NCBI Taxonomy" id="2819934"/>
    <lineage>
        <taxon>Bacteria</taxon>
        <taxon>Bacillati</taxon>
        <taxon>Actinomycetota</taxon>
        <taxon>Actinomycetes</taxon>
        <taxon>Streptosporangiales</taxon>
        <taxon>Thermomonosporaceae</taxon>
        <taxon>Actinomadura</taxon>
    </lineage>
</organism>
<keyword evidence="1" id="KW-1277">Toxin-antitoxin system</keyword>
<accession>A0ABS3RIZ3</accession>
<dbReference type="InterPro" id="IPR035093">
    <property type="entry name" value="RelE/ParE_toxin_dom_sf"/>
</dbReference>
<protein>
    <submittedName>
        <fullName evidence="2">Type II toxin-antitoxin system RelE/ParE family toxin</fullName>
    </submittedName>
</protein>
<dbReference type="Proteomes" id="UP000680206">
    <property type="component" value="Unassembled WGS sequence"/>
</dbReference>
<comment type="caution">
    <text evidence="2">The sequence shown here is derived from an EMBL/GenBank/DDBJ whole genome shotgun (WGS) entry which is preliminary data.</text>
</comment>
<dbReference type="InterPro" id="IPR007712">
    <property type="entry name" value="RelE/ParE_toxin"/>
</dbReference>
<evidence type="ECO:0000313" key="2">
    <source>
        <dbReference type="EMBL" id="MBO2456706.1"/>
    </source>
</evidence>
<dbReference type="RefSeq" id="WP_208236858.1">
    <property type="nucleotide sequence ID" value="NZ_JAGEPF010000002.1"/>
</dbReference>
<dbReference type="SUPFAM" id="SSF143011">
    <property type="entry name" value="RelE-like"/>
    <property type="match status" value="1"/>
</dbReference>
<reference evidence="2 3" key="1">
    <citation type="submission" date="2021-03" db="EMBL/GenBank/DDBJ databases">
        <title>Actinomadura violae sp. nov., isolated from lichen in Thailand.</title>
        <authorList>
            <person name="Kanchanasin P."/>
            <person name="Saeng-In P."/>
            <person name="Phongsopitanun W."/>
            <person name="Yuki M."/>
            <person name="Kudo T."/>
            <person name="Ohkuma M."/>
            <person name="Tanasupawat S."/>
        </authorList>
    </citation>
    <scope>NUCLEOTIDE SEQUENCE [LARGE SCALE GENOMIC DNA]</scope>
    <source>
        <strain evidence="2 3">LCR2-06</strain>
    </source>
</reference>
<proteinExistence type="predicted"/>
<dbReference type="Gene3D" id="3.30.2310.20">
    <property type="entry name" value="RelE-like"/>
    <property type="match status" value="1"/>
</dbReference>
<name>A0ABS3RIZ3_9ACTN</name>
<dbReference type="EMBL" id="JAGEPF010000002">
    <property type="protein sequence ID" value="MBO2456706.1"/>
    <property type="molecule type" value="Genomic_DNA"/>
</dbReference>
<evidence type="ECO:0000256" key="1">
    <source>
        <dbReference type="ARBA" id="ARBA00022649"/>
    </source>
</evidence>
<evidence type="ECO:0000313" key="3">
    <source>
        <dbReference type="Proteomes" id="UP000680206"/>
    </source>
</evidence>
<dbReference type="Pfam" id="PF05016">
    <property type="entry name" value="ParE_toxin"/>
    <property type="match status" value="1"/>
</dbReference>
<keyword evidence="3" id="KW-1185">Reference proteome</keyword>
<sequence>MKIEWSPAAKRSAARFMRDQDGMRRLLAAIDLLADDPHPPDAFVRGEYHRLRAGPYRVMYLVQDQLITVDHVDRIADQGE</sequence>
<gene>
    <name evidence="2" type="ORF">J4709_03755</name>
</gene>